<accession>A0A0M5MH12</accession>
<keyword evidence="9" id="KW-1185">Reference proteome</keyword>
<name>A0A0M5MH12_9NOSO</name>
<feature type="domain" description="BMC" evidence="7">
    <location>
        <begin position="4"/>
        <end position="90"/>
    </location>
</feature>
<dbReference type="GO" id="GO:0015977">
    <property type="term" value="P:carbon fixation"/>
    <property type="evidence" value="ECO:0007669"/>
    <property type="project" value="UniProtKB-UniRule"/>
</dbReference>
<dbReference type="InterPro" id="IPR020808">
    <property type="entry name" value="Bact_microcomp_CS"/>
</dbReference>
<evidence type="ECO:0000256" key="1">
    <source>
        <dbReference type="ARBA" id="ARBA00022531"/>
    </source>
</evidence>
<sequence length="115" mass="12375">MSIAVGMVETLGFPAVVEAADAMVKAARVTLVGYEKIGSGRVTVIVRGDVSEVQASVAAGVESVKRVNGGQVLSTHIIARPHENLEYVLPIRYTEDVEQFRENVNAIRPFGGRRP</sequence>
<dbReference type="InterPro" id="IPR000249">
    <property type="entry name" value="BMC_dom"/>
</dbReference>
<dbReference type="GO" id="GO:0043886">
    <property type="term" value="F:structural constituent of carboxysome shell"/>
    <property type="evidence" value="ECO:0007669"/>
    <property type="project" value="UniProtKB-UniRule"/>
</dbReference>
<dbReference type="SUPFAM" id="SSF143414">
    <property type="entry name" value="CcmK-like"/>
    <property type="match status" value="1"/>
</dbReference>
<dbReference type="OrthoDB" id="7057533at2"/>
<evidence type="ECO:0000256" key="2">
    <source>
        <dbReference type="ARBA" id="ARBA00023300"/>
    </source>
</evidence>
<comment type="function">
    <text evidence="6">One of the shell proteins of the carboxysome, a polyhedral inclusion where RuBisCO (ribulose bisphosphate carboxylase, rbcL-rbcS) is sequestered. Assembles into hexamers which make sheets that form the facets of the polyhedral carboxysome. The hexamer central pore probably regulates metabolite flux.</text>
</comment>
<dbReference type="HAMAP" id="MF_00854">
    <property type="entry name" value="CcmK"/>
    <property type="match status" value="1"/>
</dbReference>
<evidence type="ECO:0000313" key="9">
    <source>
        <dbReference type="Proteomes" id="UP000062645"/>
    </source>
</evidence>
<reference evidence="8 9" key="2">
    <citation type="journal article" date="2016" name="Genome Announc.">
        <title>Draft Genome Sequence of the N2-Fixing Cyanobacterium Nostoc piscinale CENA21, Isolated from the Brazilian Amazon Floodplain.</title>
        <authorList>
            <person name="Leao T."/>
            <person name="Guimaraes P.I."/>
            <person name="de Melo A.G."/>
            <person name="Ramos R.T."/>
            <person name="Leao P.N."/>
            <person name="Silva A."/>
            <person name="Fiore M.F."/>
            <person name="Schneider M.P."/>
        </authorList>
    </citation>
    <scope>NUCLEOTIDE SEQUENCE [LARGE SCALE GENOMIC DNA]</scope>
    <source>
        <strain evidence="8 9">CENA21</strain>
    </source>
</reference>
<dbReference type="GO" id="GO:0015979">
    <property type="term" value="P:photosynthesis"/>
    <property type="evidence" value="ECO:0007669"/>
    <property type="project" value="UniProtKB-KW"/>
</dbReference>
<dbReference type="Pfam" id="PF00936">
    <property type="entry name" value="BMC"/>
    <property type="match status" value="1"/>
</dbReference>
<dbReference type="FunFam" id="3.30.70.1710:FF:000001">
    <property type="entry name" value="Ethanolamine utilization protein EutM"/>
    <property type="match status" value="1"/>
</dbReference>
<dbReference type="STRING" id="224013.ACX27_13230"/>
<dbReference type="PANTHER" id="PTHR33941:SF13">
    <property type="entry name" value="CARBOXYSOME SHELL PROTEIN CCMK4"/>
    <property type="match status" value="1"/>
</dbReference>
<evidence type="ECO:0000259" key="7">
    <source>
        <dbReference type="PROSITE" id="PS51930"/>
    </source>
</evidence>
<dbReference type="EMBL" id="CP012036">
    <property type="protein sequence ID" value="ALF53580.1"/>
    <property type="molecule type" value="Genomic_DNA"/>
</dbReference>
<organism evidence="8 9">
    <name type="scientific">Nostoc piscinale CENA21</name>
    <dbReference type="NCBI Taxonomy" id="224013"/>
    <lineage>
        <taxon>Bacteria</taxon>
        <taxon>Bacillati</taxon>
        <taxon>Cyanobacteriota</taxon>
        <taxon>Cyanophyceae</taxon>
        <taxon>Nostocales</taxon>
        <taxon>Nostocaceae</taxon>
        <taxon>Nostoc</taxon>
    </lineage>
</organism>
<proteinExistence type="inferred from homology"/>
<dbReference type="InterPro" id="IPR037233">
    <property type="entry name" value="CcmK-like_sf"/>
</dbReference>
<evidence type="ECO:0000256" key="5">
    <source>
        <dbReference type="ARBA" id="ARBA00024446"/>
    </source>
</evidence>
<keyword evidence="1 6" id="KW-0602">Photosynthesis</keyword>
<dbReference type="PANTHER" id="PTHR33941">
    <property type="entry name" value="PROPANEDIOL UTILIZATION PROTEIN PDUA"/>
    <property type="match status" value="1"/>
</dbReference>
<dbReference type="KEGG" id="npz:ACX27_13230"/>
<dbReference type="GO" id="GO:0031470">
    <property type="term" value="C:carboxysome"/>
    <property type="evidence" value="ECO:0007669"/>
    <property type="project" value="UniProtKB-SubCell"/>
</dbReference>
<evidence type="ECO:0000256" key="3">
    <source>
        <dbReference type="ARBA" id="ARBA00023587"/>
    </source>
</evidence>
<gene>
    <name evidence="6" type="primary">ccmK</name>
    <name evidence="8" type="ORF">ACX27_13230</name>
</gene>
<dbReference type="InterPro" id="IPR046380">
    <property type="entry name" value="CcmK"/>
</dbReference>
<dbReference type="PROSITE" id="PS51930">
    <property type="entry name" value="BMC_2"/>
    <property type="match status" value="1"/>
</dbReference>
<dbReference type="RefSeq" id="WP_015111750.1">
    <property type="nucleotide sequence ID" value="NZ_CP012036.1"/>
</dbReference>
<dbReference type="SMART" id="SM00877">
    <property type="entry name" value="BMC"/>
    <property type="match status" value="1"/>
</dbReference>
<dbReference type="Proteomes" id="UP000062645">
    <property type="component" value="Chromosome"/>
</dbReference>
<dbReference type="InterPro" id="IPR044872">
    <property type="entry name" value="CcmK/CsoS1_BMC"/>
</dbReference>
<evidence type="ECO:0000256" key="6">
    <source>
        <dbReference type="HAMAP-Rule" id="MF_00854"/>
    </source>
</evidence>
<keyword evidence="4 6" id="KW-1282">Carboxysome</keyword>
<dbReference type="PATRIC" id="fig|224013.5.peg.3206"/>
<comment type="similarity">
    <text evidence="6">Belongs to the bacterial microcompartments protein family. CcmK subfamily.</text>
</comment>
<protein>
    <recommendedName>
        <fullName evidence="6">Carboxysome shell protein CcmK</fullName>
    </recommendedName>
    <alternativeName>
        <fullName evidence="6">Carbon dioxide-concentrating mechanism protein CcmK</fullName>
    </alternativeName>
</protein>
<comment type="domain">
    <text evidence="6">The tight homohexamer forms a small pore which is positively charged.</text>
</comment>
<dbReference type="AlphaFoldDB" id="A0A0M5MH12"/>
<keyword evidence="5" id="KW-1283">Bacterial microcompartment</keyword>
<dbReference type="InterPro" id="IPR050575">
    <property type="entry name" value="BMC_shell"/>
</dbReference>
<dbReference type="Gene3D" id="3.30.70.1710">
    <property type="match status" value="1"/>
</dbReference>
<comment type="subcellular location">
    <subcellularLocation>
        <location evidence="3 6">Carboxysome</location>
    </subcellularLocation>
</comment>
<keyword evidence="2 6" id="KW-0120">Carbon dioxide fixation</keyword>
<reference evidence="9" key="1">
    <citation type="submission" date="2015-07" db="EMBL/GenBank/DDBJ databases">
        <title>Genome Of Nitrogen-Fixing Cyanobacterium Nostoc piscinale CENA21 From Solimoes/Amazon River Floodplain Sediments And Comparative Genomics To Uncover Biosynthetic Natural Products Potential.</title>
        <authorList>
            <person name="Leao T.F."/>
            <person name="Leao P.N."/>
            <person name="Guimaraes P.I."/>
            <person name="de Melo A.G.C."/>
            <person name="Ramos R.T.J."/>
            <person name="Silva A."/>
            <person name="Fiore M.F."/>
            <person name="Schneider M.P.C."/>
        </authorList>
    </citation>
    <scope>NUCLEOTIDE SEQUENCE [LARGE SCALE GENOMIC DNA]</scope>
    <source>
        <strain evidence="9">CENA21</strain>
    </source>
</reference>
<evidence type="ECO:0000256" key="4">
    <source>
        <dbReference type="ARBA" id="ARBA00023669"/>
    </source>
</evidence>
<dbReference type="PROSITE" id="PS01139">
    <property type="entry name" value="BMC_1"/>
    <property type="match status" value="1"/>
</dbReference>
<evidence type="ECO:0000313" key="8">
    <source>
        <dbReference type="EMBL" id="ALF53580.1"/>
    </source>
</evidence>
<dbReference type="CDD" id="cd07057">
    <property type="entry name" value="BMC_CcmK"/>
    <property type="match status" value="1"/>
</dbReference>
<comment type="subunit">
    <text evidence="6">Homohexamer. Interacts with CcmN and CcmO in the carboxysome.</text>
</comment>